<protein>
    <recommendedName>
        <fullName evidence="10">Beta-hexosaminidase</fullName>
        <ecNumber evidence="10">3.2.1.52</ecNumber>
    </recommendedName>
    <alternativeName>
        <fullName evidence="10">Beta-N-acetylhexosaminidase</fullName>
    </alternativeName>
    <alternativeName>
        <fullName evidence="10">N-acetyl-beta-glucosaminidase</fullName>
    </alternativeName>
</protein>
<dbReference type="Pfam" id="PF00933">
    <property type="entry name" value="Glyco_hydro_3"/>
    <property type="match status" value="1"/>
</dbReference>
<organism evidence="12 13">
    <name type="scientific">Moraxella oculi</name>
    <dbReference type="NCBI Taxonomy" id="2940516"/>
    <lineage>
        <taxon>Bacteria</taxon>
        <taxon>Pseudomonadati</taxon>
        <taxon>Pseudomonadota</taxon>
        <taxon>Gammaproteobacteria</taxon>
        <taxon>Moraxellales</taxon>
        <taxon>Moraxellaceae</taxon>
        <taxon>Moraxella</taxon>
    </lineage>
</organism>
<dbReference type="PANTHER" id="PTHR30480">
    <property type="entry name" value="BETA-HEXOSAMINIDASE-RELATED"/>
    <property type="match status" value="1"/>
</dbReference>
<keyword evidence="2 10" id="KW-0963">Cytoplasm</keyword>
<dbReference type="InterPro" id="IPR036962">
    <property type="entry name" value="Glyco_hydro_3_N_sf"/>
</dbReference>
<evidence type="ECO:0000256" key="1">
    <source>
        <dbReference type="ARBA" id="ARBA00001231"/>
    </source>
</evidence>
<dbReference type="Gene3D" id="3.20.20.300">
    <property type="entry name" value="Glycoside hydrolase, family 3, N-terminal domain"/>
    <property type="match status" value="1"/>
</dbReference>
<proteinExistence type="inferred from homology"/>
<evidence type="ECO:0000259" key="11">
    <source>
        <dbReference type="Pfam" id="PF00933"/>
    </source>
</evidence>
<dbReference type="EC" id="3.2.1.52" evidence="10"/>
<comment type="function">
    <text evidence="10">Plays a role in peptidoglycan recycling by cleaving the terminal beta-1,4-linked N-acetylglucosamine (GlcNAc) from peptide-linked peptidoglycan fragments, giving rise to free GlcNAc, anhydro-N-acetylmuramic acid and anhydro-N-acetylmuramic acid-linked peptides.</text>
</comment>
<feature type="binding site" evidence="10">
    <location>
        <begin position="166"/>
        <end position="167"/>
    </location>
    <ligand>
        <name>substrate</name>
    </ligand>
</feature>
<keyword evidence="4 10" id="KW-0378">Hydrolase</keyword>
<evidence type="ECO:0000256" key="2">
    <source>
        <dbReference type="ARBA" id="ARBA00022490"/>
    </source>
</evidence>
<keyword evidence="7 10" id="KW-0326">Glycosidase</keyword>
<comment type="subcellular location">
    <subcellularLocation>
        <location evidence="10">Cytoplasm</location>
    </subcellularLocation>
</comment>
<comment type="catalytic activity">
    <reaction evidence="1 10">
        <text>Hydrolysis of terminal non-reducing N-acetyl-D-hexosamine residues in N-acetyl-beta-D-hexosaminides.</text>
        <dbReference type="EC" id="3.2.1.52"/>
    </reaction>
</comment>
<dbReference type="NCBIfam" id="NF003740">
    <property type="entry name" value="PRK05337.1"/>
    <property type="match status" value="1"/>
</dbReference>
<dbReference type="SUPFAM" id="SSF51445">
    <property type="entry name" value="(Trans)glycosidases"/>
    <property type="match status" value="1"/>
</dbReference>
<keyword evidence="13" id="KW-1185">Reference proteome</keyword>
<dbReference type="InterPro" id="IPR050226">
    <property type="entry name" value="NagZ_Beta-hexosaminidase"/>
</dbReference>
<feature type="active site" description="Nucleophile" evidence="10">
    <location>
        <position position="249"/>
    </location>
</feature>
<dbReference type="InterPro" id="IPR001764">
    <property type="entry name" value="Glyco_hydro_3_N"/>
</dbReference>
<dbReference type="HAMAP" id="MF_00364">
    <property type="entry name" value="NagZ"/>
    <property type="match status" value="1"/>
</dbReference>
<reference evidence="12 13" key="1">
    <citation type="submission" date="2024-11" db="EMBL/GenBank/DDBJ databases">
        <title>First Report of Moraxella oculi in Brazil in an Infectious Bovine Keratoconjunctivitis Outbreak.</title>
        <authorList>
            <person name="Carvalho C.V."/>
            <person name="Domingues R."/>
            <person name="Coutinho C."/>
            <person name="Honorio N.T.B.S."/>
            <person name="Faza D.R.L.R."/>
            <person name="Carvalho W.A."/>
            <person name="Machado A.B.F."/>
            <person name="Martins M.F."/>
            <person name="Gaspar E.B."/>
        </authorList>
    </citation>
    <scope>NUCLEOTIDE SEQUENCE [LARGE SCALE GENOMIC DNA]</scope>
    <source>
        <strain evidence="12 13">2117LE</strain>
    </source>
</reference>
<comment type="caution">
    <text evidence="12">The sequence shown here is derived from an EMBL/GenBank/DDBJ whole genome shotgun (WGS) entry which is preliminary data.</text>
</comment>
<evidence type="ECO:0000256" key="9">
    <source>
        <dbReference type="ARBA" id="ARBA00023316"/>
    </source>
</evidence>
<feature type="binding site" evidence="10">
    <location>
        <position position="71"/>
    </location>
    <ligand>
        <name>substrate</name>
    </ligand>
</feature>
<feature type="binding site" evidence="10">
    <location>
        <position position="136"/>
    </location>
    <ligand>
        <name>substrate</name>
    </ligand>
</feature>
<keyword evidence="5 10" id="KW-0133">Cell shape</keyword>
<evidence type="ECO:0000256" key="8">
    <source>
        <dbReference type="ARBA" id="ARBA00023306"/>
    </source>
</evidence>
<sequence>MATGIIMADVAGKTLTPADEVFLANDAIGGVILFARNVDTPEQVRTLTDQIRLINPNIIVAADQEGGRVARFRTGFSPLPAMGKLGKLYDTDADRACQLAYDAGYLMACEVLAVGVDISFAPVLDIDGVSLVIGDRAFHTNPQTVSKLSDRFITGMNDAGMQATGKHFPGHGSIAPDSHVSDAIDNRSFEKILACDLVSFKHNLDKLAALMPAHVIFSQIDDKPAGFSKIWLQDILRDQLGYDGVLFSDDLSMKAAHVAGDVTMRVKSAIDAGCDMALVCNNREDALLAADFAKTLPDRPNKFGCMKSQIPNWQTDLRTTCLHAFSYYQQAKDNIQQAFFMDMPTTGSANDKDPTQYHC</sequence>
<dbReference type="InterPro" id="IPR017853">
    <property type="entry name" value="GH"/>
</dbReference>
<feature type="domain" description="Glycoside hydrolase family 3 N-terminal" evidence="11">
    <location>
        <begin position="22"/>
        <end position="284"/>
    </location>
</feature>
<comment type="similarity">
    <text evidence="10">Belongs to the glycosyl hydrolase 3 family. NagZ subfamily.</text>
</comment>
<dbReference type="InterPro" id="IPR022956">
    <property type="entry name" value="Beta_hexosaminidase_bac"/>
</dbReference>
<evidence type="ECO:0000256" key="10">
    <source>
        <dbReference type="HAMAP-Rule" id="MF_00364"/>
    </source>
</evidence>
<keyword evidence="9 10" id="KW-0961">Cell wall biogenesis/degradation</keyword>
<feature type="site" description="Important for catalytic activity" evidence="10">
    <location>
        <position position="177"/>
    </location>
</feature>
<keyword evidence="3 10" id="KW-0132">Cell division</keyword>
<accession>A0ABW8U7Y9</accession>
<comment type="pathway">
    <text evidence="10">Cell wall biogenesis; peptidoglycan recycling.</text>
</comment>
<keyword evidence="6 10" id="KW-0573">Peptidoglycan synthesis</keyword>
<evidence type="ECO:0000313" key="12">
    <source>
        <dbReference type="EMBL" id="MFL1732788.1"/>
    </source>
</evidence>
<evidence type="ECO:0000256" key="7">
    <source>
        <dbReference type="ARBA" id="ARBA00023295"/>
    </source>
</evidence>
<evidence type="ECO:0000256" key="4">
    <source>
        <dbReference type="ARBA" id="ARBA00022801"/>
    </source>
</evidence>
<evidence type="ECO:0000256" key="3">
    <source>
        <dbReference type="ARBA" id="ARBA00022618"/>
    </source>
</evidence>
<dbReference type="PROSITE" id="PS00775">
    <property type="entry name" value="GLYCOSYL_HYDROL_F3"/>
    <property type="match status" value="1"/>
</dbReference>
<dbReference type="Proteomes" id="UP001624684">
    <property type="component" value="Unassembled WGS sequence"/>
</dbReference>
<dbReference type="InterPro" id="IPR019800">
    <property type="entry name" value="Glyco_hydro_3_AS"/>
</dbReference>
<feature type="binding site" evidence="10">
    <location>
        <position position="63"/>
    </location>
    <ligand>
        <name>substrate</name>
    </ligand>
</feature>
<evidence type="ECO:0000313" key="13">
    <source>
        <dbReference type="Proteomes" id="UP001624684"/>
    </source>
</evidence>
<feature type="active site" description="Proton donor/acceptor" evidence="10">
    <location>
        <position position="179"/>
    </location>
</feature>
<dbReference type="RefSeq" id="WP_407069322.1">
    <property type="nucleotide sequence ID" value="NZ_JBJJXE010000011.1"/>
</dbReference>
<dbReference type="PANTHER" id="PTHR30480:SF13">
    <property type="entry name" value="BETA-HEXOSAMINIDASE"/>
    <property type="match status" value="1"/>
</dbReference>
<keyword evidence="8 10" id="KW-0131">Cell cycle</keyword>
<evidence type="ECO:0000256" key="6">
    <source>
        <dbReference type="ARBA" id="ARBA00022984"/>
    </source>
</evidence>
<dbReference type="GO" id="GO:0004563">
    <property type="term" value="F:beta-N-acetylhexosaminidase activity"/>
    <property type="evidence" value="ECO:0007669"/>
    <property type="project" value="UniProtKB-EC"/>
</dbReference>
<gene>
    <name evidence="10 12" type="primary">nagZ</name>
    <name evidence="12" type="ORF">ACJHVH_07265</name>
</gene>
<dbReference type="EMBL" id="JBJJXE010000011">
    <property type="protein sequence ID" value="MFL1732788.1"/>
    <property type="molecule type" value="Genomic_DNA"/>
</dbReference>
<name>A0ABW8U7Y9_9GAMM</name>
<evidence type="ECO:0000256" key="5">
    <source>
        <dbReference type="ARBA" id="ARBA00022960"/>
    </source>
</evidence>